<feature type="active site" description="Proton acceptor" evidence="8 9">
    <location>
        <position position="26"/>
    </location>
</feature>
<dbReference type="NCBIfam" id="NF003806">
    <property type="entry name" value="PRK05395.1-3"/>
    <property type="match status" value="1"/>
</dbReference>
<dbReference type="NCBIfam" id="TIGR01088">
    <property type="entry name" value="aroQ"/>
    <property type="match status" value="1"/>
</dbReference>
<dbReference type="SUPFAM" id="SSF52304">
    <property type="entry name" value="Type II 3-dehydroquinate dehydratase"/>
    <property type="match status" value="1"/>
</dbReference>
<dbReference type="PANTHER" id="PTHR21272">
    <property type="entry name" value="CATABOLIC 3-DEHYDROQUINASE"/>
    <property type="match status" value="1"/>
</dbReference>
<dbReference type="EC" id="4.2.1.10" evidence="5 8"/>
<dbReference type="InterPro" id="IPR001874">
    <property type="entry name" value="DHquinase_II"/>
</dbReference>
<organism evidence="12">
    <name type="scientific">Nocardia globerula</name>
    <dbReference type="NCBI Taxonomy" id="1818"/>
    <lineage>
        <taxon>Bacteria</taxon>
        <taxon>Bacillati</taxon>
        <taxon>Actinomycetota</taxon>
        <taxon>Actinomycetes</taxon>
        <taxon>Mycobacteriales</taxon>
        <taxon>Nocardiaceae</taxon>
        <taxon>Nocardia</taxon>
    </lineage>
</organism>
<dbReference type="PANTHER" id="PTHR21272:SF3">
    <property type="entry name" value="CATABOLIC 3-DEHYDROQUINASE"/>
    <property type="match status" value="1"/>
</dbReference>
<protein>
    <recommendedName>
        <fullName evidence="5 8">3-dehydroquinate dehydratase</fullName>
        <shortName evidence="8">3-dehydroquinase</shortName>
        <ecNumber evidence="5 8">4.2.1.10</ecNumber>
    </recommendedName>
    <alternativeName>
        <fullName evidence="8">Type II DHQase</fullName>
    </alternativeName>
</protein>
<dbReference type="GO" id="GO:0019631">
    <property type="term" value="P:quinate catabolic process"/>
    <property type="evidence" value="ECO:0007669"/>
    <property type="project" value="TreeGrafter"/>
</dbReference>
<comment type="function">
    <text evidence="8">Catalyzes a trans-dehydration via an enolate intermediate.</text>
</comment>
<evidence type="ECO:0000256" key="9">
    <source>
        <dbReference type="PIRSR" id="PIRSR001399-1"/>
    </source>
</evidence>
<dbReference type="Pfam" id="PF01220">
    <property type="entry name" value="DHquinase_II"/>
    <property type="match status" value="1"/>
</dbReference>
<dbReference type="EMBL" id="VNIQ01000008">
    <property type="protein sequence ID" value="TYQ01245.1"/>
    <property type="molecule type" value="Genomic_DNA"/>
</dbReference>
<feature type="binding site" evidence="8 10">
    <location>
        <begin position="104"/>
        <end position="105"/>
    </location>
    <ligand>
        <name>substrate</name>
    </ligand>
</feature>
<dbReference type="UniPathway" id="UPA00053">
    <property type="reaction ID" value="UER00086"/>
</dbReference>
<reference evidence="12" key="1">
    <citation type="submission" date="2019-07" db="EMBL/GenBank/DDBJ databases">
        <title>Genomic Encyclopedia of Type Strains, Phase IV (KMG-IV): sequencing the most valuable type-strain genomes for metagenomic binning, comparative biology and taxonomic classification.</title>
        <authorList>
            <person name="Goeker M."/>
        </authorList>
    </citation>
    <scope>NUCLEOTIDE SEQUENCE</scope>
    <source>
        <strain evidence="12">DSM 44596</strain>
    </source>
</reference>
<comment type="caution">
    <text evidence="12">The sequence shown here is derived from an EMBL/GenBank/DDBJ whole genome shotgun (WGS) entry which is preliminary data.</text>
</comment>
<evidence type="ECO:0000256" key="5">
    <source>
        <dbReference type="ARBA" id="ARBA00012060"/>
    </source>
</evidence>
<dbReference type="PIRSF" id="PIRSF001399">
    <property type="entry name" value="DHquinase_II"/>
    <property type="match status" value="1"/>
</dbReference>
<dbReference type="GO" id="GO:0008652">
    <property type="term" value="P:amino acid biosynthetic process"/>
    <property type="evidence" value="ECO:0007669"/>
    <property type="project" value="UniProtKB-KW"/>
</dbReference>
<keyword evidence="8" id="KW-0028">Amino-acid biosynthesis</keyword>
<dbReference type="NCBIfam" id="NF003805">
    <property type="entry name" value="PRK05395.1-2"/>
    <property type="match status" value="1"/>
</dbReference>
<feature type="site" description="Transition state stabilizer" evidence="8 11">
    <location>
        <position position="21"/>
    </location>
</feature>
<dbReference type="Gene3D" id="3.40.50.9100">
    <property type="entry name" value="Dehydroquinase, class II"/>
    <property type="match status" value="1"/>
</dbReference>
<evidence type="ECO:0000256" key="4">
    <source>
        <dbReference type="ARBA" id="ARBA00011193"/>
    </source>
</evidence>
<evidence type="ECO:0000256" key="8">
    <source>
        <dbReference type="HAMAP-Rule" id="MF_00169"/>
    </source>
</evidence>
<dbReference type="InterPro" id="IPR018509">
    <property type="entry name" value="DHquinase_II_CS"/>
</dbReference>
<feature type="active site" description="Proton donor" evidence="8 9">
    <location>
        <position position="103"/>
    </location>
</feature>
<evidence type="ECO:0000256" key="10">
    <source>
        <dbReference type="PIRSR" id="PIRSR001399-2"/>
    </source>
</evidence>
<dbReference type="NCBIfam" id="NF003807">
    <property type="entry name" value="PRK05395.1-4"/>
    <property type="match status" value="1"/>
</dbReference>
<keyword evidence="6 8" id="KW-0057">Aromatic amino acid biosynthesis</keyword>
<evidence type="ECO:0000256" key="6">
    <source>
        <dbReference type="ARBA" id="ARBA00023141"/>
    </source>
</evidence>
<evidence type="ECO:0000256" key="3">
    <source>
        <dbReference type="ARBA" id="ARBA00011037"/>
    </source>
</evidence>
<dbReference type="PROSITE" id="PS01029">
    <property type="entry name" value="DEHYDROQUINASE_II"/>
    <property type="match status" value="1"/>
</dbReference>
<dbReference type="GO" id="GO:0009423">
    <property type="term" value="P:chorismate biosynthetic process"/>
    <property type="evidence" value="ECO:0007669"/>
    <property type="project" value="UniProtKB-UniRule"/>
</dbReference>
<gene>
    <name evidence="8" type="primary">aroQ</name>
    <name evidence="12" type="ORF">FNL38_108101</name>
</gene>
<accession>A0A652YJ59</accession>
<feature type="binding site" evidence="8 10">
    <location>
        <position position="90"/>
    </location>
    <ligand>
        <name>substrate</name>
    </ligand>
</feature>
<name>A0A652YJ59_NOCGL</name>
<dbReference type="InterPro" id="IPR036441">
    <property type="entry name" value="DHquinase_II_sf"/>
</dbReference>
<feature type="binding site" evidence="8 10">
    <location>
        <position position="83"/>
    </location>
    <ligand>
        <name>substrate</name>
    </ligand>
</feature>
<evidence type="ECO:0000313" key="12">
    <source>
        <dbReference type="EMBL" id="TYQ01245.1"/>
    </source>
</evidence>
<sequence>MAVSRPILVLNGPNLNLLGQRQPEFYGRDTLDDVVARCEVAAANFGAVVEAKQSNHEGQLIDWIHEARGRVAGIVINPGGYSHTSVALRDALVTLEAPVVEVHISNIHSREGFRQHSYVSGIADAVICGLGIDGYSAAVEFVCVRGEEN</sequence>
<dbReference type="HAMAP" id="MF_00169">
    <property type="entry name" value="AroQ"/>
    <property type="match status" value="1"/>
</dbReference>
<feature type="binding site" evidence="8 10">
    <location>
        <position position="114"/>
    </location>
    <ligand>
        <name>substrate</name>
    </ligand>
</feature>
<feature type="binding site" evidence="8 10">
    <location>
        <position position="77"/>
    </location>
    <ligand>
        <name>substrate</name>
    </ligand>
</feature>
<dbReference type="CDD" id="cd00466">
    <property type="entry name" value="DHQase_II"/>
    <property type="match status" value="1"/>
</dbReference>
<comment type="subunit">
    <text evidence="4 8">Homododecamer.</text>
</comment>
<comment type="similarity">
    <text evidence="3 8">Belongs to the type-II 3-dehydroquinase family.</text>
</comment>
<dbReference type="AlphaFoldDB" id="A0A652YJ59"/>
<proteinExistence type="inferred from homology"/>
<comment type="catalytic activity">
    <reaction evidence="1 8">
        <text>3-dehydroquinate = 3-dehydroshikimate + H2O</text>
        <dbReference type="Rhea" id="RHEA:21096"/>
        <dbReference type="ChEBI" id="CHEBI:15377"/>
        <dbReference type="ChEBI" id="CHEBI:16630"/>
        <dbReference type="ChEBI" id="CHEBI:32364"/>
        <dbReference type="EC" id="4.2.1.10"/>
    </reaction>
</comment>
<evidence type="ECO:0000256" key="7">
    <source>
        <dbReference type="ARBA" id="ARBA00023239"/>
    </source>
</evidence>
<evidence type="ECO:0000256" key="1">
    <source>
        <dbReference type="ARBA" id="ARBA00001864"/>
    </source>
</evidence>
<evidence type="ECO:0000256" key="2">
    <source>
        <dbReference type="ARBA" id="ARBA00004902"/>
    </source>
</evidence>
<dbReference type="GO" id="GO:0009073">
    <property type="term" value="P:aromatic amino acid family biosynthetic process"/>
    <property type="evidence" value="ECO:0007669"/>
    <property type="project" value="UniProtKB-KW"/>
</dbReference>
<dbReference type="GO" id="GO:0003855">
    <property type="term" value="F:3-dehydroquinate dehydratase activity"/>
    <property type="evidence" value="ECO:0007669"/>
    <property type="project" value="UniProtKB-UniRule"/>
</dbReference>
<evidence type="ECO:0000256" key="11">
    <source>
        <dbReference type="PIRSR" id="PIRSR001399-3"/>
    </source>
</evidence>
<comment type="pathway">
    <text evidence="2 8">Metabolic intermediate biosynthesis; chorismate biosynthesis; chorismate from D-erythrose 4-phosphate and phosphoenolpyruvate: step 3/7.</text>
</comment>
<keyword evidence="7 8" id="KW-0456">Lyase</keyword>